<dbReference type="OrthoDB" id="43560at2157"/>
<keyword evidence="1" id="KW-0472">Membrane</keyword>
<reference evidence="2" key="1">
    <citation type="journal article" date="2014" name="Int. J. Syst. Evol. Microbiol.">
        <title>Complete genome sequence of Corynebacterium casei LMG S-19264T (=DSM 44701T), isolated from a smear-ripened cheese.</title>
        <authorList>
            <consortium name="US DOE Joint Genome Institute (JGI-PGF)"/>
            <person name="Walter F."/>
            <person name="Albersmeier A."/>
            <person name="Kalinowski J."/>
            <person name="Ruckert C."/>
        </authorList>
    </citation>
    <scope>NUCLEOTIDE SEQUENCE</scope>
    <source>
        <strain evidence="2">JCM 10088</strain>
    </source>
</reference>
<feature type="transmembrane region" description="Helical" evidence="1">
    <location>
        <begin position="86"/>
        <end position="105"/>
    </location>
</feature>
<feature type="transmembrane region" description="Helical" evidence="1">
    <location>
        <begin position="189"/>
        <end position="213"/>
    </location>
</feature>
<feature type="transmembrane region" description="Helical" evidence="1">
    <location>
        <begin position="112"/>
        <end position="129"/>
    </location>
</feature>
<dbReference type="EMBL" id="BMNL01000003">
    <property type="protein sequence ID" value="GGP21544.1"/>
    <property type="molecule type" value="Genomic_DNA"/>
</dbReference>
<organism evidence="2 3">
    <name type="scientific">Thermocladium modestius</name>
    <dbReference type="NCBI Taxonomy" id="62609"/>
    <lineage>
        <taxon>Archaea</taxon>
        <taxon>Thermoproteota</taxon>
        <taxon>Thermoprotei</taxon>
        <taxon>Thermoproteales</taxon>
        <taxon>Thermoproteaceae</taxon>
        <taxon>Thermocladium</taxon>
    </lineage>
</organism>
<reference evidence="2" key="2">
    <citation type="submission" date="2020-09" db="EMBL/GenBank/DDBJ databases">
        <authorList>
            <person name="Sun Q."/>
            <person name="Ohkuma M."/>
        </authorList>
    </citation>
    <scope>NUCLEOTIDE SEQUENCE</scope>
    <source>
        <strain evidence="2">JCM 10088</strain>
    </source>
</reference>
<proteinExistence type="predicted"/>
<dbReference type="Proteomes" id="UP000610960">
    <property type="component" value="Unassembled WGS sequence"/>
</dbReference>
<protein>
    <submittedName>
        <fullName evidence="2">Uncharacterized protein</fullName>
    </submittedName>
</protein>
<dbReference type="RefSeq" id="WP_162508464.1">
    <property type="nucleotide sequence ID" value="NZ_BMNL01000003.1"/>
</dbReference>
<comment type="caution">
    <text evidence="2">The sequence shown here is derived from an EMBL/GenBank/DDBJ whole genome shotgun (WGS) entry which is preliminary data.</text>
</comment>
<keyword evidence="1" id="KW-1133">Transmembrane helix</keyword>
<keyword evidence="3" id="KW-1185">Reference proteome</keyword>
<gene>
    <name evidence="2" type="ORF">GCM10007981_13790</name>
</gene>
<keyword evidence="1" id="KW-0812">Transmembrane</keyword>
<evidence type="ECO:0000256" key="1">
    <source>
        <dbReference type="SAM" id="Phobius"/>
    </source>
</evidence>
<evidence type="ECO:0000313" key="2">
    <source>
        <dbReference type="EMBL" id="GGP21544.1"/>
    </source>
</evidence>
<dbReference type="AlphaFoldDB" id="A0A830GX15"/>
<sequence>MQWIIYASGAVWNGVHFNLNSVIPWYVIVIYGLIYVGVLAWIWRSGKFSAFKTIDFVYIALISALIIVYNFFISPIIPKVGAVTTWFYYPMIGEIFLLLTVAALVGKPGTMAITMFIYTLLSDIFHYGFGGEPFYFIYEILAYGAILDMWLAYRGELFMSPYTKSRLGSMSAGATLEERVKAQASNATTVGYALMVLDALIGAIPMAVAYSLFYRGFFATFVSGFVYKASLVYTTTLASIGGGIVMGLISLPFVAYIKRVVKGAI</sequence>
<feature type="transmembrane region" description="Helical" evidence="1">
    <location>
        <begin position="135"/>
        <end position="153"/>
    </location>
</feature>
<accession>A0A830GX15</accession>
<name>A0A830GX15_9CREN</name>
<feature type="transmembrane region" description="Helical" evidence="1">
    <location>
        <begin position="55"/>
        <end position="74"/>
    </location>
</feature>
<evidence type="ECO:0000313" key="3">
    <source>
        <dbReference type="Proteomes" id="UP000610960"/>
    </source>
</evidence>
<feature type="transmembrane region" description="Helical" evidence="1">
    <location>
        <begin position="233"/>
        <end position="257"/>
    </location>
</feature>
<feature type="transmembrane region" description="Helical" evidence="1">
    <location>
        <begin position="23"/>
        <end position="43"/>
    </location>
</feature>